<evidence type="ECO:0000313" key="6">
    <source>
        <dbReference type="EMBL" id="MSS27877.1"/>
    </source>
</evidence>
<evidence type="ECO:0000256" key="1">
    <source>
        <dbReference type="ARBA" id="ARBA00004141"/>
    </source>
</evidence>
<feature type="transmembrane region" description="Helical" evidence="5">
    <location>
        <begin position="92"/>
        <end position="111"/>
    </location>
</feature>
<dbReference type="AlphaFoldDB" id="A0A6L5XL01"/>
<comment type="subcellular location">
    <subcellularLocation>
        <location evidence="1">Membrane</location>
        <topology evidence="1">Multi-pass membrane protein</topology>
    </subcellularLocation>
</comment>
<feature type="transmembrane region" description="Helical" evidence="5">
    <location>
        <begin position="67"/>
        <end position="86"/>
    </location>
</feature>
<keyword evidence="4 5" id="KW-0472">Membrane</keyword>
<reference evidence="6 7" key="1">
    <citation type="submission" date="2019-09" db="EMBL/GenBank/DDBJ databases">
        <title>In-depth cultivation of the pig gut microbiome towards novel bacterial diversity and tailored functional studies.</title>
        <authorList>
            <person name="Wylensek D."/>
            <person name="Hitch T.C.A."/>
            <person name="Clavel T."/>
        </authorList>
    </citation>
    <scope>NUCLEOTIDE SEQUENCE [LARGE SCALE GENOMIC DNA]</scope>
    <source>
        <strain evidence="6 7">PG-178-WT-4</strain>
    </source>
</reference>
<comment type="caution">
    <text evidence="6">The sequence shown here is derived from an EMBL/GenBank/DDBJ whole genome shotgun (WGS) entry which is preliminary data.</text>
</comment>
<accession>A0A6L5XL01</accession>
<dbReference type="RefSeq" id="WP_154510757.1">
    <property type="nucleotide sequence ID" value="NZ_VUMH01000006.1"/>
</dbReference>
<feature type="transmembrane region" description="Helical" evidence="5">
    <location>
        <begin position="118"/>
        <end position="140"/>
    </location>
</feature>
<keyword evidence="2 5" id="KW-0812">Transmembrane</keyword>
<gene>
    <name evidence="6" type="ORF">FYJ44_07430</name>
</gene>
<dbReference type="InterPro" id="IPR002657">
    <property type="entry name" value="BilAc:Na_symport/Acr3"/>
</dbReference>
<dbReference type="Pfam" id="PF01758">
    <property type="entry name" value="SBF"/>
    <property type="match status" value="1"/>
</dbReference>
<keyword evidence="7" id="KW-1185">Reference proteome</keyword>
<feature type="transmembrane region" description="Helical" evidence="5">
    <location>
        <begin position="285"/>
        <end position="304"/>
    </location>
</feature>
<feature type="transmembrane region" description="Helical" evidence="5">
    <location>
        <begin position="198"/>
        <end position="220"/>
    </location>
</feature>
<feature type="transmembrane region" description="Helical" evidence="5">
    <location>
        <begin position="35"/>
        <end position="55"/>
    </location>
</feature>
<evidence type="ECO:0000256" key="2">
    <source>
        <dbReference type="ARBA" id="ARBA00022692"/>
    </source>
</evidence>
<sequence length="313" mass="33372">MQLRDLIMVFASFASMAAGVFLPELAGSLEAMPRLMLIVMLYLSFLAVGAGALWGELRVMSGVVCRLTLLRLIVLPVLTFAVFRLIMPEFSLGALLLGAAPVGVMAAVFSLMLGANTALILVGNIVTSLLLPLSLPLLLSCTDGALRAMGAGGLDLPENFSLGGMTISLCITILLPFAAAMLTRGLPRLTAGILRRQFPLLTTAIVISNLGIFSNYAGVLRQSPSLILHALLAACLLCVVMTIAALPATRGMSRQVRLAFLISFGVINNILLMIVSNEFFSVNEALMGAAYLAPLYILLFYYRYCSRSPAPAR</sequence>
<dbReference type="GO" id="GO:0016020">
    <property type="term" value="C:membrane"/>
    <property type="evidence" value="ECO:0007669"/>
    <property type="project" value="UniProtKB-SubCell"/>
</dbReference>
<evidence type="ECO:0000256" key="4">
    <source>
        <dbReference type="ARBA" id="ARBA00023136"/>
    </source>
</evidence>
<dbReference type="EMBL" id="VUMH01000006">
    <property type="protein sequence ID" value="MSS27877.1"/>
    <property type="molecule type" value="Genomic_DNA"/>
</dbReference>
<evidence type="ECO:0000256" key="5">
    <source>
        <dbReference type="SAM" id="Phobius"/>
    </source>
</evidence>
<evidence type="ECO:0000313" key="7">
    <source>
        <dbReference type="Proteomes" id="UP000477488"/>
    </source>
</evidence>
<dbReference type="Proteomes" id="UP000477488">
    <property type="component" value="Unassembled WGS sequence"/>
</dbReference>
<keyword evidence="3 5" id="KW-1133">Transmembrane helix</keyword>
<evidence type="ECO:0000256" key="3">
    <source>
        <dbReference type="ARBA" id="ARBA00022989"/>
    </source>
</evidence>
<name>A0A6L5XL01_9BACT</name>
<feature type="transmembrane region" description="Helical" evidence="5">
    <location>
        <begin position="258"/>
        <end position="279"/>
    </location>
</feature>
<feature type="transmembrane region" description="Helical" evidence="5">
    <location>
        <begin position="226"/>
        <end position="246"/>
    </location>
</feature>
<dbReference type="InterPro" id="IPR038770">
    <property type="entry name" value="Na+/solute_symporter_sf"/>
</dbReference>
<protein>
    <submittedName>
        <fullName evidence="6">Symporter</fullName>
    </submittedName>
</protein>
<proteinExistence type="predicted"/>
<feature type="transmembrane region" description="Helical" evidence="5">
    <location>
        <begin position="160"/>
        <end position="186"/>
    </location>
</feature>
<organism evidence="6 7">
    <name type="scientific">Desulfovibrio porci</name>
    <dbReference type="NCBI Taxonomy" id="2605782"/>
    <lineage>
        <taxon>Bacteria</taxon>
        <taxon>Pseudomonadati</taxon>
        <taxon>Thermodesulfobacteriota</taxon>
        <taxon>Desulfovibrionia</taxon>
        <taxon>Desulfovibrionales</taxon>
        <taxon>Desulfovibrionaceae</taxon>
        <taxon>Desulfovibrio</taxon>
    </lineage>
</organism>
<dbReference type="Gene3D" id="1.20.1530.20">
    <property type="match status" value="1"/>
</dbReference>